<dbReference type="AlphaFoldDB" id="A0ABD6C3I7"/>
<dbReference type="PANTHER" id="PTHR37460:SF1">
    <property type="entry name" value="ENDONUCLEASE III"/>
    <property type="match status" value="1"/>
</dbReference>
<accession>A0ABD6C3I7</accession>
<sequence>MEVGALGEFRLSAGAYAYTGSALGAGGFARVARHRRTACGKHDVRHWHVDYLLGRDDVRIARVVRSIGVDAECAIAKRLPAGPVDGFGASDCDCASHLAAFDGETDPASLVRDAHASVTPSPGDRVDVVAGSELSPDG</sequence>
<dbReference type="RefSeq" id="WP_256418010.1">
    <property type="nucleotide sequence ID" value="NZ_JANHDL010000003.1"/>
</dbReference>
<dbReference type="Proteomes" id="UP001597185">
    <property type="component" value="Unassembled WGS sequence"/>
</dbReference>
<comment type="caution">
    <text evidence="2">The sequence shown here is derived from an EMBL/GenBank/DDBJ whole genome shotgun (WGS) entry which is preliminary data.</text>
</comment>
<evidence type="ECO:0000313" key="3">
    <source>
        <dbReference type="Proteomes" id="UP001597185"/>
    </source>
</evidence>
<dbReference type="EMBL" id="JBHUDB010000011">
    <property type="protein sequence ID" value="MFD1571553.1"/>
    <property type="molecule type" value="Genomic_DNA"/>
</dbReference>
<protein>
    <submittedName>
        <fullName evidence="2">DUF123 domain-containing protein</fullName>
    </submittedName>
</protein>
<organism evidence="2 3">
    <name type="scientific">Halorubrum laminariae</name>
    <dbReference type="NCBI Taxonomy" id="1433523"/>
    <lineage>
        <taxon>Archaea</taxon>
        <taxon>Methanobacteriati</taxon>
        <taxon>Methanobacteriota</taxon>
        <taxon>Stenosarchaea group</taxon>
        <taxon>Halobacteria</taxon>
        <taxon>Halobacteriales</taxon>
        <taxon>Haloferacaceae</taxon>
        <taxon>Halorubrum</taxon>
    </lineage>
</organism>
<dbReference type="PANTHER" id="PTHR37460">
    <property type="entry name" value="ENDONUCLEASE III"/>
    <property type="match status" value="1"/>
</dbReference>
<evidence type="ECO:0000256" key="1">
    <source>
        <dbReference type="SAM" id="MobiDB-lite"/>
    </source>
</evidence>
<dbReference type="Pfam" id="PF01986">
    <property type="entry name" value="DUF123"/>
    <property type="match status" value="1"/>
</dbReference>
<proteinExistence type="predicted"/>
<reference evidence="2 3" key="1">
    <citation type="journal article" date="2019" name="Int. J. Syst. Evol. Microbiol.">
        <title>The Global Catalogue of Microorganisms (GCM) 10K type strain sequencing project: providing services to taxonomists for standard genome sequencing and annotation.</title>
        <authorList>
            <consortium name="The Broad Institute Genomics Platform"/>
            <consortium name="The Broad Institute Genome Sequencing Center for Infectious Disease"/>
            <person name="Wu L."/>
            <person name="Ma J."/>
        </authorList>
    </citation>
    <scope>NUCLEOTIDE SEQUENCE [LARGE SCALE GENOMIC DNA]</scope>
    <source>
        <strain evidence="2 3">CGMCC 1.12689</strain>
    </source>
</reference>
<gene>
    <name evidence="2" type="ORF">ACFR9T_13325</name>
</gene>
<dbReference type="CDD" id="cd10441">
    <property type="entry name" value="GIY-YIG_COG1833"/>
    <property type="match status" value="1"/>
</dbReference>
<name>A0ABD6C3I7_9EURY</name>
<feature type="region of interest" description="Disordered" evidence="1">
    <location>
        <begin position="115"/>
        <end position="138"/>
    </location>
</feature>
<evidence type="ECO:0000313" key="2">
    <source>
        <dbReference type="EMBL" id="MFD1571553.1"/>
    </source>
</evidence>
<keyword evidence="3" id="KW-1185">Reference proteome</keyword>
<dbReference type="InterPro" id="IPR002837">
    <property type="entry name" value="DUF123"/>
</dbReference>